<organism evidence="2 3">
    <name type="scientific">Massilia oculi</name>
    <dbReference type="NCBI Taxonomy" id="945844"/>
    <lineage>
        <taxon>Bacteria</taxon>
        <taxon>Pseudomonadati</taxon>
        <taxon>Pseudomonadota</taxon>
        <taxon>Betaproteobacteria</taxon>
        <taxon>Burkholderiales</taxon>
        <taxon>Oxalobacteraceae</taxon>
        <taxon>Telluria group</taxon>
        <taxon>Massilia</taxon>
    </lineage>
</organism>
<dbReference type="EMBL" id="CP029343">
    <property type="protein sequence ID" value="AWL04247.1"/>
    <property type="molecule type" value="Genomic_DNA"/>
</dbReference>
<dbReference type="PANTHER" id="PTHR30050:SF4">
    <property type="entry name" value="ATP-BINDING PROTEIN RV3427C IN INSERTION SEQUENCE-RELATED"/>
    <property type="match status" value="1"/>
</dbReference>
<sequence length="258" mass="28385">MQTELNHVGGALGRFSAHVEMASGMCEVHGTAEVLVRKGSAWHCPKCLEAKMAAETDLLWVTARRADLLAAATIPAKYIEQRFIATTDPQRAVRRQAKLFSDFILKNRAWAALILVGPTGTGKTLLACELAQALMHSAARSVRYITAKGMISEIQANYGREGKSEEADIARFASYDVLVLDEIDAIPVKDNASLLLTEIVNRRYNENKPVIAISNQPFDHLARHVGERVHSRLHENSFSCALNWGDARRVRQPVGAAA</sequence>
<evidence type="ECO:0000313" key="2">
    <source>
        <dbReference type="EMBL" id="AWL04247.1"/>
    </source>
</evidence>
<accession>A0A2S2DFY5</accession>
<protein>
    <recommendedName>
        <fullName evidence="1">AAA+ ATPase domain-containing protein</fullName>
    </recommendedName>
</protein>
<evidence type="ECO:0000259" key="1">
    <source>
        <dbReference type="SMART" id="SM00382"/>
    </source>
</evidence>
<dbReference type="KEGG" id="mtim:DIR46_07250"/>
<dbReference type="InterPro" id="IPR027417">
    <property type="entry name" value="P-loop_NTPase"/>
</dbReference>
<gene>
    <name evidence="2" type="ORF">DIR46_07250</name>
</gene>
<name>A0A2S2DFY5_9BURK</name>
<dbReference type="Pfam" id="PF01695">
    <property type="entry name" value="IstB_IS21"/>
    <property type="match status" value="1"/>
</dbReference>
<dbReference type="SMART" id="SM00382">
    <property type="entry name" value="AAA"/>
    <property type="match status" value="1"/>
</dbReference>
<dbReference type="GO" id="GO:0005524">
    <property type="term" value="F:ATP binding"/>
    <property type="evidence" value="ECO:0007669"/>
    <property type="project" value="InterPro"/>
</dbReference>
<reference evidence="2 3" key="1">
    <citation type="submission" date="2018-05" db="EMBL/GenBank/DDBJ databases">
        <title>Complete genome sequence of Massilia oculi sp. nov. CCUG 43427T (=DSM 26321T), the type strain of M. oculi, and comparison with genome sequences of other Massilia strains.</title>
        <authorList>
            <person name="Zhu B."/>
        </authorList>
    </citation>
    <scope>NUCLEOTIDE SEQUENCE [LARGE SCALE GENOMIC DNA]</scope>
    <source>
        <strain evidence="2 3">CCUG 43427</strain>
    </source>
</reference>
<dbReference type="GO" id="GO:0006260">
    <property type="term" value="P:DNA replication"/>
    <property type="evidence" value="ECO:0007669"/>
    <property type="project" value="TreeGrafter"/>
</dbReference>
<dbReference type="OrthoDB" id="8150723at2"/>
<dbReference type="RefSeq" id="WP_109344633.1">
    <property type="nucleotide sequence ID" value="NZ_CP029343.1"/>
</dbReference>
<feature type="domain" description="AAA+ ATPase" evidence="1">
    <location>
        <begin position="109"/>
        <end position="238"/>
    </location>
</feature>
<dbReference type="AlphaFoldDB" id="A0A2S2DFY5"/>
<dbReference type="SUPFAM" id="SSF52540">
    <property type="entry name" value="P-loop containing nucleoside triphosphate hydrolases"/>
    <property type="match status" value="1"/>
</dbReference>
<keyword evidence="3" id="KW-1185">Reference proteome</keyword>
<proteinExistence type="predicted"/>
<dbReference type="Gene3D" id="3.40.50.300">
    <property type="entry name" value="P-loop containing nucleotide triphosphate hydrolases"/>
    <property type="match status" value="1"/>
</dbReference>
<dbReference type="CDD" id="cd00009">
    <property type="entry name" value="AAA"/>
    <property type="match status" value="1"/>
</dbReference>
<dbReference type="InterPro" id="IPR002611">
    <property type="entry name" value="IstB_ATP-bd"/>
</dbReference>
<dbReference type="PANTHER" id="PTHR30050">
    <property type="entry name" value="CHROMOSOMAL REPLICATION INITIATOR PROTEIN DNAA"/>
    <property type="match status" value="1"/>
</dbReference>
<dbReference type="InterPro" id="IPR003593">
    <property type="entry name" value="AAA+_ATPase"/>
</dbReference>
<dbReference type="Proteomes" id="UP000245820">
    <property type="component" value="Chromosome"/>
</dbReference>
<evidence type="ECO:0000313" key="3">
    <source>
        <dbReference type="Proteomes" id="UP000245820"/>
    </source>
</evidence>